<organism evidence="2 3">
    <name type="scientific">Sinocyclocheilus anshuiensis</name>
    <dbReference type="NCBI Taxonomy" id="1608454"/>
    <lineage>
        <taxon>Eukaryota</taxon>
        <taxon>Metazoa</taxon>
        <taxon>Chordata</taxon>
        <taxon>Craniata</taxon>
        <taxon>Vertebrata</taxon>
        <taxon>Euteleostomi</taxon>
        <taxon>Actinopterygii</taxon>
        <taxon>Neopterygii</taxon>
        <taxon>Teleostei</taxon>
        <taxon>Ostariophysi</taxon>
        <taxon>Cypriniformes</taxon>
        <taxon>Cyprinidae</taxon>
        <taxon>Cyprininae</taxon>
        <taxon>Sinocyclocheilus</taxon>
    </lineage>
</organism>
<dbReference type="SMART" id="SM00513">
    <property type="entry name" value="SAP"/>
    <property type="match status" value="1"/>
</dbReference>
<dbReference type="Ensembl" id="ENSSANT00000053545.1">
    <property type="protein sequence ID" value="ENSSANP00000050376.1"/>
    <property type="gene ID" value="ENSSANG00000025277.1"/>
</dbReference>
<evidence type="ECO:0000313" key="3">
    <source>
        <dbReference type="Proteomes" id="UP000472260"/>
    </source>
</evidence>
<dbReference type="Proteomes" id="UP000472260">
    <property type="component" value="Unassembled WGS sequence"/>
</dbReference>
<keyword evidence="3" id="KW-1185">Reference proteome</keyword>
<dbReference type="AlphaFoldDB" id="A0A671NWA6"/>
<dbReference type="Pfam" id="PF02037">
    <property type="entry name" value="SAP"/>
    <property type="match status" value="1"/>
</dbReference>
<accession>A0A671NWA6</accession>
<dbReference type="InterPro" id="IPR043451">
    <property type="entry name" value="Myocardin-like"/>
</dbReference>
<dbReference type="Gene3D" id="1.10.720.30">
    <property type="entry name" value="SAP domain"/>
    <property type="match status" value="1"/>
</dbReference>
<dbReference type="SUPFAM" id="SSF68906">
    <property type="entry name" value="SAP domain"/>
    <property type="match status" value="1"/>
</dbReference>
<evidence type="ECO:0000313" key="2">
    <source>
        <dbReference type="Ensembl" id="ENSSANP00000050376.1"/>
    </source>
</evidence>
<sequence length="46" mass="5394">MKLKQELKVRGLTVSGTKNDLIERLKNFHEQNGVKLHFIFNEDLIV</sequence>
<dbReference type="PANTHER" id="PTHR22793:SF6">
    <property type="entry name" value="MYOCARDIN-RELATED TRANSCRIPTION FACTOR A"/>
    <property type="match status" value="1"/>
</dbReference>
<dbReference type="InterPro" id="IPR003034">
    <property type="entry name" value="SAP_dom"/>
</dbReference>
<name>A0A671NWA6_9TELE</name>
<reference evidence="2" key="1">
    <citation type="submission" date="2025-08" db="UniProtKB">
        <authorList>
            <consortium name="Ensembl"/>
        </authorList>
    </citation>
    <scope>IDENTIFICATION</scope>
</reference>
<reference evidence="2" key="2">
    <citation type="submission" date="2025-09" db="UniProtKB">
        <authorList>
            <consortium name="Ensembl"/>
        </authorList>
    </citation>
    <scope>IDENTIFICATION</scope>
</reference>
<dbReference type="GO" id="GO:0003713">
    <property type="term" value="F:transcription coactivator activity"/>
    <property type="evidence" value="ECO:0007669"/>
    <property type="project" value="TreeGrafter"/>
</dbReference>
<feature type="domain" description="SAP" evidence="1">
    <location>
        <begin position="1"/>
        <end position="29"/>
    </location>
</feature>
<dbReference type="PANTHER" id="PTHR22793">
    <property type="entry name" value="MYOCARDIN-RELATED TRANSCRIPTION FACTOR-RELATED"/>
    <property type="match status" value="1"/>
</dbReference>
<dbReference type="PROSITE" id="PS50800">
    <property type="entry name" value="SAP"/>
    <property type="match status" value="1"/>
</dbReference>
<dbReference type="InterPro" id="IPR036361">
    <property type="entry name" value="SAP_dom_sf"/>
</dbReference>
<proteinExistence type="predicted"/>
<protein>
    <recommendedName>
        <fullName evidence="1">SAP domain-containing protein</fullName>
    </recommendedName>
</protein>
<evidence type="ECO:0000259" key="1">
    <source>
        <dbReference type="PROSITE" id="PS50800"/>
    </source>
</evidence>
<dbReference type="GO" id="GO:0051145">
    <property type="term" value="P:smooth muscle cell differentiation"/>
    <property type="evidence" value="ECO:0007669"/>
    <property type="project" value="TreeGrafter"/>
</dbReference>
<dbReference type="GO" id="GO:0005634">
    <property type="term" value="C:nucleus"/>
    <property type="evidence" value="ECO:0007669"/>
    <property type="project" value="TreeGrafter"/>
</dbReference>
<dbReference type="GO" id="GO:0045944">
    <property type="term" value="P:positive regulation of transcription by RNA polymerase II"/>
    <property type="evidence" value="ECO:0007669"/>
    <property type="project" value="TreeGrafter"/>
</dbReference>